<dbReference type="EMBL" id="FOTI01000028">
    <property type="protein sequence ID" value="SFL73938.1"/>
    <property type="molecule type" value="Genomic_DNA"/>
</dbReference>
<reference evidence="1 2" key="1">
    <citation type="submission" date="2016-10" db="EMBL/GenBank/DDBJ databases">
        <authorList>
            <person name="de Groot N.N."/>
        </authorList>
    </citation>
    <scope>NUCLEOTIDE SEQUENCE [LARGE SCALE GENOMIC DNA]</scope>
    <source>
        <strain evidence="1 2">ATCC 51327</strain>
    </source>
</reference>
<keyword evidence="2" id="KW-1185">Reference proteome</keyword>
<evidence type="ECO:0000313" key="1">
    <source>
        <dbReference type="EMBL" id="SFL73938.1"/>
    </source>
</evidence>
<proteinExistence type="predicted"/>
<dbReference type="PANTHER" id="PTHR46638">
    <property type="entry name" value="CORRINOID ADENOSYLTRANSFERASE"/>
    <property type="match status" value="1"/>
</dbReference>
<dbReference type="AlphaFoldDB" id="A0A1I4K592"/>
<dbReference type="GO" id="GO:0009236">
    <property type="term" value="P:cobalamin biosynthetic process"/>
    <property type="evidence" value="ECO:0007669"/>
    <property type="project" value="InterPro"/>
</dbReference>
<sequence length="170" mass="18644">MRGMIQVYTGNGKGKTTAALGLALRAAGAGKQIFIAQFLKQGDYSEVKALAKLSSIKISQFGQPDFIKRSATEADRLAVRAGLETVKKVLTAGEYDLVILDEANIAINYNFFTVEDLISILELRQTKVEVIITGRGAEVKLIEYADLVTEMQAVKHYYQQGITARLGIEK</sequence>
<dbReference type="GO" id="GO:0008817">
    <property type="term" value="F:corrinoid adenosyltransferase activity"/>
    <property type="evidence" value="ECO:0007669"/>
    <property type="project" value="InterPro"/>
</dbReference>
<dbReference type="NCBIfam" id="NF004637">
    <property type="entry name" value="PRK05986.1"/>
    <property type="match status" value="1"/>
</dbReference>
<dbReference type="InterPro" id="IPR027417">
    <property type="entry name" value="P-loop_NTPase"/>
</dbReference>
<dbReference type="Gene3D" id="3.40.50.300">
    <property type="entry name" value="P-loop containing nucleotide triphosphate hydrolases"/>
    <property type="match status" value="1"/>
</dbReference>
<dbReference type="Pfam" id="PF02572">
    <property type="entry name" value="CobA_CobO_BtuR"/>
    <property type="match status" value="1"/>
</dbReference>
<evidence type="ECO:0000313" key="2">
    <source>
        <dbReference type="Proteomes" id="UP000199006"/>
    </source>
</evidence>
<gene>
    <name evidence="1" type="ORF">SAMN02983006_01910</name>
</gene>
<dbReference type="OrthoDB" id="9810309at2"/>
<protein>
    <submittedName>
        <fullName evidence="1">Cob(I)alamin adenosyltransferase</fullName>
    </submittedName>
</protein>
<dbReference type="GO" id="GO:0005524">
    <property type="term" value="F:ATP binding"/>
    <property type="evidence" value="ECO:0007669"/>
    <property type="project" value="InterPro"/>
</dbReference>
<dbReference type="SUPFAM" id="SSF52540">
    <property type="entry name" value="P-loop containing nucleoside triphosphate hydrolases"/>
    <property type="match status" value="1"/>
</dbReference>
<dbReference type="Proteomes" id="UP000199006">
    <property type="component" value="Unassembled WGS sequence"/>
</dbReference>
<dbReference type="STRING" id="29563.SAMN02983006_01910"/>
<dbReference type="InterPro" id="IPR003724">
    <property type="entry name" value="CblAdoTrfase_CobA"/>
</dbReference>
<dbReference type="PANTHER" id="PTHR46638:SF1">
    <property type="entry name" value="CORRINOID ADENOSYLTRANSFERASE"/>
    <property type="match status" value="1"/>
</dbReference>
<keyword evidence="1" id="KW-0808">Transferase</keyword>
<dbReference type="RefSeq" id="WP_089861986.1">
    <property type="nucleotide sequence ID" value="NZ_FOTI01000028.1"/>
</dbReference>
<name>A0A1I4K592_9FIRM</name>
<organism evidence="1 2">
    <name type="scientific">Halanaerobium salsuginis</name>
    <dbReference type="NCBI Taxonomy" id="29563"/>
    <lineage>
        <taxon>Bacteria</taxon>
        <taxon>Bacillati</taxon>
        <taxon>Bacillota</taxon>
        <taxon>Clostridia</taxon>
        <taxon>Halanaerobiales</taxon>
        <taxon>Halanaerobiaceae</taxon>
        <taxon>Halanaerobium</taxon>
    </lineage>
</organism>
<dbReference type="PIRSF" id="PIRSF015617">
    <property type="entry name" value="Adensltrnsf_CobA"/>
    <property type="match status" value="1"/>
</dbReference>
<accession>A0A1I4K592</accession>